<proteinExistence type="predicted"/>
<dbReference type="InterPro" id="IPR002881">
    <property type="entry name" value="DUF58"/>
</dbReference>
<accession>A0A8J7VVX6</accession>
<gene>
    <name evidence="3" type="ORF">KB893_014720</name>
    <name evidence="2" type="ORF">KB893_09160</name>
</gene>
<dbReference type="PANTHER" id="PTHR33608:SF12">
    <property type="entry name" value="DUF58 DOMAIN-CONTAINING PROTEIN"/>
    <property type="match status" value="1"/>
</dbReference>
<dbReference type="Proteomes" id="UP000675747">
    <property type="component" value="Unassembled WGS sequence"/>
</dbReference>
<evidence type="ECO:0000259" key="1">
    <source>
        <dbReference type="Pfam" id="PF01882"/>
    </source>
</evidence>
<evidence type="ECO:0000313" key="4">
    <source>
        <dbReference type="Proteomes" id="UP000675747"/>
    </source>
</evidence>
<organism evidence="2">
    <name type="scientific">Coralloluteibacterium stylophorae</name>
    <dbReference type="NCBI Taxonomy" id="1776034"/>
    <lineage>
        <taxon>Bacteria</taxon>
        <taxon>Pseudomonadati</taxon>
        <taxon>Pseudomonadota</taxon>
        <taxon>Gammaproteobacteria</taxon>
        <taxon>Lysobacterales</taxon>
        <taxon>Lysobacteraceae</taxon>
        <taxon>Coralloluteibacterium</taxon>
    </lineage>
</organism>
<keyword evidence="4" id="KW-1185">Reference proteome</keyword>
<reference evidence="3 4" key="1">
    <citation type="journal article" date="2021" name="Microbiol. Resour. Announc.">
        <title>Draft Genome Sequence of Coralloluteibacterium stylophorae LMG 29479T.</title>
        <authorList>
            <person name="Karlyshev A.V."/>
            <person name="Kudryashova E.B."/>
            <person name="Ariskina E.V."/>
            <person name="Conroy A.P."/>
            <person name="Abidueva E.Y."/>
        </authorList>
    </citation>
    <scope>NUCLEOTIDE SEQUENCE [LARGE SCALE GENOMIC DNA]</scope>
    <source>
        <strain evidence="3 4">LMG 29479</strain>
    </source>
</reference>
<dbReference type="AlphaFoldDB" id="A0A8J7VVX6"/>
<dbReference type="EMBL" id="JAGQFT010000068">
    <property type="protein sequence ID" value="MBR0562683.1"/>
    <property type="molecule type" value="Genomic_DNA"/>
</dbReference>
<dbReference type="PANTHER" id="PTHR33608">
    <property type="entry name" value="BLL2464 PROTEIN"/>
    <property type="match status" value="1"/>
</dbReference>
<comment type="caution">
    <text evidence="2">The sequence shown here is derived from an EMBL/GenBank/DDBJ whole genome shotgun (WGS) entry which is preliminary data.</text>
</comment>
<dbReference type="EMBL" id="JAGQFT020000010">
    <property type="protein sequence ID" value="MBS7458390.1"/>
    <property type="molecule type" value="Genomic_DNA"/>
</dbReference>
<dbReference type="Pfam" id="PF01882">
    <property type="entry name" value="DUF58"/>
    <property type="match status" value="1"/>
</dbReference>
<sequence>MDYAESRPYAAGDDARHIDWRLTARSGRAHTKIFHAERERVTLVVCDTAPAMYFGTRVCFKSVQAARAAALVAWAAQRSGDRIAVLRGGSEPPVRPAGGSRGALRALDAFARFYAVRPADDAGLDPALAAAGRLLHPGSRVVLTADAASLEAVSDARLSLLAAHHDLIVLLLADPLELAPPAARLAFSAGGERHLLDLAGASGRQRWQARFGDTIEAARARLVRLGAIARVLRTDESPEAILPLLLAGAPEAA</sequence>
<evidence type="ECO:0000313" key="3">
    <source>
        <dbReference type="EMBL" id="MBS7458390.1"/>
    </source>
</evidence>
<reference evidence="2" key="2">
    <citation type="submission" date="2021-04" db="EMBL/GenBank/DDBJ databases">
        <authorList>
            <person name="Karlyshev A.V."/>
        </authorList>
    </citation>
    <scope>NUCLEOTIDE SEQUENCE</scope>
    <source>
        <strain evidence="2">LMG 29479</strain>
    </source>
</reference>
<feature type="domain" description="DUF58" evidence="1">
    <location>
        <begin position="5"/>
        <end position="182"/>
    </location>
</feature>
<evidence type="ECO:0000313" key="2">
    <source>
        <dbReference type="EMBL" id="MBR0562683.1"/>
    </source>
</evidence>
<name>A0A8J7VVX6_9GAMM</name>
<protein>
    <submittedName>
        <fullName evidence="2">DUF58 domain-containing protein</fullName>
    </submittedName>
</protein>